<dbReference type="GO" id="GO:0032259">
    <property type="term" value="P:methylation"/>
    <property type="evidence" value="ECO:0007669"/>
    <property type="project" value="UniProtKB-KW"/>
</dbReference>
<keyword evidence="3" id="KW-0808">Transferase</keyword>
<protein>
    <submittedName>
        <fullName evidence="3">Methyltransferase domain-containing protein</fullName>
    </submittedName>
</protein>
<dbReference type="RefSeq" id="WP_202778070.1">
    <property type="nucleotide sequence ID" value="NZ_CP065425.1"/>
</dbReference>
<evidence type="ECO:0000259" key="1">
    <source>
        <dbReference type="Pfam" id="PF13649"/>
    </source>
</evidence>
<gene>
    <name evidence="3" type="ORF">I5776_18850</name>
</gene>
<evidence type="ECO:0000259" key="2">
    <source>
        <dbReference type="Pfam" id="PF21302"/>
    </source>
</evidence>
<name>A0ABX7E093_9BACI</name>
<dbReference type="InterPro" id="IPR016718">
    <property type="entry name" value="rRNA_m1G-MeTrfase_A_prd"/>
</dbReference>
<evidence type="ECO:0000313" key="4">
    <source>
        <dbReference type="Proteomes" id="UP000595691"/>
    </source>
</evidence>
<dbReference type="InterPro" id="IPR029063">
    <property type="entry name" value="SAM-dependent_MTases_sf"/>
</dbReference>
<dbReference type="Proteomes" id="UP000595691">
    <property type="component" value="Chromosome"/>
</dbReference>
<evidence type="ECO:0000313" key="3">
    <source>
        <dbReference type="EMBL" id="QQZ09021.1"/>
    </source>
</evidence>
<dbReference type="Pfam" id="PF13649">
    <property type="entry name" value="Methyltransf_25"/>
    <property type="match status" value="1"/>
</dbReference>
<keyword evidence="3" id="KW-0489">Methyltransferase</keyword>
<dbReference type="PIRSF" id="PIRSF018249">
    <property type="entry name" value="MyrA_prd"/>
    <property type="match status" value="1"/>
</dbReference>
<dbReference type="GO" id="GO:0008168">
    <property type="term" value="F:methyltransferase activity"/>
    <property type="evidence" value="ECO:0007669"/>
    <property type="project" value="UniProtKB-KW"/>
</dbReference>
<dbReference type="InterPro" id="IPR041698">
    <property type="entry name" value="Methyltransf_25"/>
</dbReference>
<keyword evidence="4" id="KW-1185">Reference proteome</keyword>
<organism evidence="3 4">
    <name type="scientific">Heyndrickxia vini</name>
    <dbReference type="NCBI Taxonomy" id="1476025"/>
    <lineage>
        <taxon>Bacteria</taxon>
        <taxon>Bacillati</taxon>
        <taxon>Bacillota</taxon>
        <taxon>Bacilli</taxon>
        <taxon>Bacillales</taxon>
        <taxon>Bacillaceae</taxon>
        <taxon>Heyndrickxia</taxon>
    </lineage>
</organism>
<sequence>MINKEKSAELVNKYVHVFSCPLCKSPMKVTHLKSLVFLNNHTFDFAKQGYVNMMTHSTNSHYAKELFKARQKVIMENNLFALLHKEISEIIIENMDALKGEIIIFDAGCGEGSHLQRILDECKNETIAGIGLDISKEGIRMAARNYKKSIWLVGDLANSPLQDQSCHIILNILSPANYKEFQRILVPNGLIIKVVPRSNYLKELREARFDEKDKTSYKNDETVSLFKQHFHLMDTFEISYTKGLNVKDLTNLTQMSPLSWNMSKDDMEQIINRGISRITIDLDILVGINKSNNTNERPN</sequence>
<accession>A0ABX7E093</accession>
<proteinExistence type="predicted"/>
<feature type="domain" description="Methyltransferase" evidence="1">
    <location>
        <begin position="104"/>
        <end position="189"/>
    </location>
</feature>
<dbReference type="InterPro" id="IPR048647">
    <property type="entry name" value="RlmA_N"/>
</dbReference>
<dbReference type="Gene3D" id="3.40.50.150">
    <property type="entry name" value="Vaccinia Virus protein VP39"/>
    <property type="match status" value="1"/>
</dbReference>
<feature type="domain" description="23S rRNA (guanine(745)-N(1))-methyltransferase N-terminal" evidence="2">
    <location>
        <begin position="18"/>
        <end position="54"/>
    </location>
</feature>
<dbReference type="EMBL" id="CP065425">
    <property type="protein sequence ID" value="QQZ09021.1"/>
    <property type="molecule type" value="Genomic_DNA"/>
</dbReference>
<dbReference type="SUPFAM" id="SSF53335">
    <property type="entry name" value="S-adenosyl-L-methionine-dependent methyltransferases"/>
    <property type="match status" value="1"/>
</dbReference>
<dbReference type="Pfam" id="PF21302">
    <property type="entry name" value="Zn_ribbon_RlmA"/>
    <property type="match status" value="1"/>
</dbReference>
<reference evidence="3 4" key="1">
    <citation type="submission" date="2020-11" db="EMBL/GenBank/DDBJ databases">
        <title>Taxonomic evaluation of the Bacillus sporothermodurans group of bacteria based on whole genome sequences.</title>
        <authorList>
            <person name="Fiedler G."/>
            <person name="Herbstmann A.-D."/>
            <person name="Doll E."/>
            <person name="Wenning M."/>
            <person name="Brinks E."/>
            <person name="Kabisch J."/>
            <person name="Breitenwieser F."/>
            <person name="Lappann M."/>
            <person name="Boehnlein C."/>
            <person name="Franz C."/>
        </authorList>
    </citation>
    <scope>NUCLEOTIDE SEQUENCE [LARGE SCALE GENOMIC DNA]</scope>
    <source>
        <strain evidence="3 4">JCM 19841</strain>
    </source>
</reference>